<evidence type="ECO:0000256" key="5">
    <source>
        <dbReference type="ARBA" id="ARBA00023134"/>
    </source>
</evidence>
<dbReference type="Proteomes" id="UP001595783">
    <property type="component" value="Unassembled WGS sequence"/>
</dbReference>
<evidence type="ECO:0000256" key="2">
    <source>
        <dbReference type="ARBA" id="ARBA00020484"/>
    </source>
</evidence>
<dbReference type="Gene3D" id="3.30.300.20">
    <property type="match status" value="1"/>
</dbReference>
<comment type="subunit">
    <text evidence="6">Monomer.</text>
</comment>
<evidence type="ECO:0000256" key="3">
    <source>
        <dbReference type="ARBA" id="ARBA00022741"/>
    </source>
</evidence>
<dbReference type="PANTHER" id="PTHR42698:SF1">
    <property type="entry name" value="GTPASE ERA, MITOCHONDRIAL"/>
    <property type="match status" value="1"/>
</dbReference>
<name>A0ABV7ZIP1_9HELI</name>
<reference evidence="10" key="1">
    <citation type="journal article" date="2019" name="Int. J. Syst. Evol. Microbiol.">
        <title>The Global Catalogue of Microorganisms (GCM) 10K type strain sequencing project: providing services to taxonomists for standard genome sequencing and annotation.</title>
        <authorList>
            <consortium name="The Broad Institute Genomics Platform"/>
            <consortium name="The Broad Institute Genome Sequencing Center for Infectious Disease"/>
            <person name="Wu L."/>
            <person name="Ma J."/>
        </authorList>
    </citation>
    <scope>NUCLEOTIDE SEQUENCE [LARGE SCALE GENOMIC DNA]</scope>
    <source>
        <strain evidence="10">CCUG 53816</strain>
    </source>
</reference>
<feature type="region of interest" description="G2" evidence="7">
    <location>
        <begin position="38"/>
        <end position="42"/>
    </location>
</feature>
<dbReference type="PANTHER" id="PTHR42698">
    <property type="entry name" value="GTPASE ERA"/>
    <property type="match status" value="1"/>
</dbReference>
<evidence type="ECO:0000256" key="7">
    <source>
        <dbReference type="PROSITE-ProRule" id="PRU01050"/>
    </source>
</evidence>
<comment type="similarity">
    <text evidence="1 6 7">Belongs to the TRAFAC class TrmE-Era-EngA-EngB-Septin-like GTPase superfamily. Era GTPase family.</text>
</comment>
<protein>
    <recommendedName>
        <fullName evidence="2 6">GTPase Era</fullName>
    </recommendedName>
</protein>
<evidence type="ECO:0000256" key="1">
    <source>
        <dbReference type="ARBA" id="ARBA00007921"/>
    </source>
</evidence>
<gene>
    <name evidence="6 9" type="primary">era</name>
    <name evidence="9" type="ORF">ACFOPX_03755</name>
</gene>
<evidence type="ECO:0000256" key="6">
    <source>
        <dbReference type="HAMAP-Rule" id="MF_00367"/>
    </source>
</evidence>
<evidence type="ECO:0000313" key="9">
    <source>
        <dbReference type="EMBL" id="MFC3847648.1"/>
    </source>
</evidence>
<dbReference type="NCBIfam" id="TIGR00436">
    <property type="entry name" value="era"/>
    <property type="match status" value="1"/>
</dbReference>
<dbReference type="PROSITE" id="PS51713">
    <property type="entry name" value="G_ERA"/>
    <property type="match status" value="1"/>
</dbReference>
<keyword evidence="6" id="KW-0963">Cytoplasm</keyword>
<dbReference type="InterPro" id="IPR005225">
    <property type="entry name" value="Small_GTP-bd"/>
</dbReference>
<proteinExistence type="inferred from homology"/>
<feature type="region of interest" description="G3" evidence="7">
    <location>
        <begin position="64"/>
        <end position="67"/>
    </location>
</feature>
<dbReference type="EMBL" id="JBHRZO010000018">
    <property type="protein sequence ID" value="MFC3847648.1"/>
    <property type="molecule type" value="Genomic_DNA"/>
</dbReference>
<dbReference type="InterPro" id="IPR015946">
    <property type="entry name" value="KH_dom-like_a/b"/>
</dbReference>
<evidence type="ECO:0000256" key="4">
    <source>
        <dbReference type="ARBA" id="ARBA00022884"/>
    </source>
</evidence>
<keyword evidence="6" id="KW-0699">rRNA-binding</keyword>
<dbReference type="InterPro" id="IPR004044">
    <property type="entry name" value="KH_dom_type_2"/>
</dbReference>
<keyword evidence="5 6" id="KW-0342">GTP-binding</keyword>
<evidence type="ECO:0000259" key="8">
    <source>
        <dbReference type="PROSITE" id="PS51713"/>
    </source>
</evidence>
<dbReference type="Pfam" id="PF07650">
    <property type="entry name" value="KH_2"/>
    <property type="match status" value="1"/>
</dbReference>
<dbReference type="HAMAP" id="MF_00367">
    <property type="entry name" value="GTPase_Era"/>
    <property type="match status" value="1"/>
</dbReference>
<keyword evidence="6" id="KW-1003">Cell membrane</keyword>
<dbReference type="NCBIfam" id="NF000908">
    <property type="entry name" value="PRK00089.1"/>
    <property type="match status" value="1"/>
</dbReference>
<comment type="subcellular location">
    <subcellularLocation>
        <location evidence="6">Cytoplasm</location>
    </subcellularLocation>
    <subcellularLocation>
        <location evidence="6">Cell membrane</location>
        <topology evidence="6">Peripheral membrane protein</topology>
    </subcellularLocation>
</comment>
<keyword evidence="3 6" id="KW-0547">Nucleotide-binding</keyword>
<dbReference type="NCBIfam" id="TIGR00231">
    <property type="entry name" value="small_GTP"/>
    <property type="match status" value="1"/>
</dbReference>
<dbReference type="InterPro" id="IPR030388">
    <property type="entry name" value="G_ERA_dom"/>
</dbReference>
<keyword evidence="6" id="KW-0690">Ribosome biogenesis</keyword>
<dbReference type="InterPro" id="IPR006073">
    <property type="entry name" value="GTP-bd"/>
</dbReference>
<comment type="caution">
    <text evidence="9">The sequence shown here is derived from an EMBL/GenBank/DDBJ whole genome shotgun (WGS) entry which is preliminary data.</text>
</comment>
<dbReference type="Gene3D" id="3.40.50.300">
    <property type="entry name" value="P-loop containing nucleotide triphosphate hydrolases"/>
    <property type="match status" value="1"/>
</dbReference>
<feature type="region of interest" description="G5" evidence="7">
    <location>
        <begin position="153"/>
        <end position="155"/>
    </location>
</feature>
<keyword evidence="4 6" id="KW-0694">RNA-binding</keyword>
<accession>A0ABV7ZIP1</accession>
<dbReference type="Pfam" id="PF01926">
    <property type="entry name" value="MMR_HSR1"/>
    <property type="match status" value="1"/>
</dbReference>
<dbReference type="CDD" id="cd22534">
    <property type="entry name" value="KH-II_Era"/>
    <property type="match status" value="1"/>
</dbReference>
<feature type="binding site" evidence="6">
    <location>
        <begin position="123"/>
        <end position="126"/>
    </location>
    <ligand>
        <name>GTP</name>
        <dbReference type="ChEBI" id="CHEBI:37565"/>
    </ligand>
</feature>
<dbReference type="InterPro" id="IPR005662">
    <property type="entry name" value="GTPase_Era-like"/>
</dbReference>
<comment type="function">
    <text evidence="6">An essential GTPase that binds both GDP and GTP, with rapid nucleotide exchange. Plays a role in 16S rRNA processing and 30S ribosomal subunit biogenesis and possibly also in cell cycle regulation and energy metabolism.</text>
</comment>
<feature type="binding site" evidence="6">
    <location>
        <begin position="64"/>
        <end position="68"/>
    </location>
    <ligand>
        <name>GTP</name>
        <dbReference type="ChEBI" id="CHEBI:37565"/>
    </ligand>
</feature>
<feature type="domain" description="Era-type G" evidence="8">
    <location>
        <begin position="4"/>
        <end position="174"/>
    </location>
</feature>
<evidence type="ECO:0000313" key="10">
    <source>
        <dbReference type="Proteomes" id="UP001595783"/>
    </source>
</evidence>
<dbReference type="InterPro" id="IPR027417">
    <property type="entry name" value="P-loop_NTPase"/>
</dbReference>
<keyword evidence="6" id="KW-0472">Membrane</keyword>
<dbReference type="SUPFAM" id="SSF52540">
    <property type="entry name" value="P-loop containing nucleoside triphosphate hydrolases"/>
    <property type="match status" value="1"/>
</dbReference>
<feature type="region of interest" description="G1" evidence="7">
    <location>
        <begin position="12"/>
        <end position="19"/>
    </location>
</feature>
<organism evidence="9 10">
    <name type="scientific">Helicobacter baculiformis</name>
    <dbReference type="NCBI Taxonomy" id="427351"/>
    <lineage>
        <taxon>Bacteria</taxon>
        <taxon>Pseudomonadati</taxon>
        <taxon>Campylobacterota</taxon>
        <taxon>Epsilonproteobacteria</taxon>
        <taxon>Campylobacterales</taxon>
        <taxon>Helicobacteraceae</taxon>
        <taxon>Helicobacter</taxon>
    </lineage>
</organism>
<keyword evidence="10" id="KW-1185">Reference proteome</keyword>
<dbReference type="InterPro" id="IPR009019">
    <property type="entry name" value="KH_sf_prok-type"/>
</dbReference>
<dbReference type="CDD" id="cd04163">
    <property type="entry name" value="Era"/>
    <property type="match status" value="1"/>
</dbReference>
<sequence>MMTKSGFIALLGRPNAGKSTLLNALLQEKIALISHKANATRKTLKGIVPFSDAQGVACQMIFVDTPGLSEPQKLLDRAMQLESARALKTCDLCVFVASVHENLQGYQDFLTLCGDKPHIVALNKIDTLTHAQLLAKIQPYQAYNTAFSALVPLSATKCKNLEGLLQEIAKLLPCAPFYYDSELLSDAQTKEIYKEMIREQIFAHLSQEIPYASDVLITRFIQEPQLDRIHAQIIVEKESQQKMVVGKGAWVIKKISKQARLNMQAFGGKKVFLRLEVVVCKNWSQRQDQLKKMGYVVEWGPPSLISNK</sequence>
<dbReference type="SUPFAM" id="SSF54814">
    <property type="entry name" value="Prokaryotic type KH domain (KH-domain type II)"/>
    <property type="match status" value="1"/>
</dbReference>
<dbReference type="RefSeq" id="WP_199767641.1">
    <property type="nucleotide sequence ID" value="NZ_FZMF01000026.1"/>
</dbReference>
<feature type="region of interest" description="G4" evidence="7">
    <location>
        <begin position="123"/>
        <end position="126"/>
    </location>
</feature>
<feature type="binding site" evidence="6">
    <location>
        <begin position="12"/>
        <end position="19"/>
    </location>
    <ligand>
        <name>GTP</name>
        <dbReference type="ChEBI" id="CHEBI:37565"/>
    </ligand>
</feature>